<protein>
    <submittedName>
        <fullName evidence="3">Uncharacterized protein</fullName>
    </submittedName>
</protein>
<reference evidence="3" key="1">
    <citation type="journal article" date="2023" name="Mol. Phylogenet. Evol.">
        <title>Genome-scale phylogeny and comparative genomics of the fungal order Sordariales.</title>
        <authorList>
            <person name="Hensen N."/>
            <person name="Bonometti L."/>
            <person name="Westerberg I."/>
            <person name="Brannstrom I.O."/>
            <person name="Guillou S."/>
            <person name="Cros-Aarteil S."/>
            <person name="Calhoun S."/>
            <person name="Haridas S."/>
            <person name="Kuo A."/>
            <person name="Mondo S."/>
            <person name="Pangilinan J."/>
            <person name="Riley R."/>
            <person name="LaButti K."/>
            <person name="Andreopoulos B."/>
            <person name="Lipzen A."/>
            <person name="Chen C."/>
            <person name="Yan M."/>
            <person name="Daum C."/>
            <person name="Ng V."/>
            <person name="Clum A."/>
            <person name="Steindorff A."/>
            <person name="Ohm R.A."/>
            <person name="Martin F."/>
            <person name="Silar P."/>
            <person name="Natvig D.O."/>
            <person name="Lalanne C."/>
            <person name="Gautier V."/>
            <person name="Ament-Velasquez S.L."/>
            <person name="Kruys A."/>
            <person name="Hutchinson M.I."/>
            <person name="Powell A.J."/>
            <person name="Barry K."/>
            <person name="Miller A.N."/>
            <person name="Grigoriev I.V."/>
            <person name="Debuchy R."/>
            <person name="Gladieux P."/>
            <person name="Hiltunen Thoren M."/>
            <person name="Johannesson H."/>
        </authorList>
    </citation>
    <scope>NUCLEOTIDE SEQUENCE</scope>
    <source>
        <strain evidence="3">PSN293</strain>
    </source>
</reference>
<evidence type="ECO:0000313" key="4">
    <source>
        <dbReference type="Proteomes" id="UP001301769"/>
    </source>
</evidence>
<keyword evidence="4" id="KW-1185">Reference proteome</keyword>
<accession>A0AAN6Y226</accession>
<dbReference type="Proteomes" id="UP001301769">
    <property type="component" value="Unassembled WGS sequence"/>
</dbReference>
<evidence type="ECO:0000313" key="3">
    <source>
        <dbReference type="EMBL" id="KAK4210630.1"/>
    </source>
</evidence>
<keyword evidence="2" id="KW-0732">Signal</keyword>
<evidence type="ECO:0000256" key="1">
    <source>
        <dbReference type="SAM" id="MobiDB-lite"/>
    </source>
</evidence>
<dbReference type="AlphaFoldDB" id="A0AAN6Y226"/>
<comment type="caution">
    <text evidence="3">The sequence shown here is derived from an EMBL/GenBank/DDBJ whole genome shotgun (WGS) entry which is preliminary data.</text>
</comment>
<name>A0AAN6Y226_9PEZI</name>
<gene>
    <name evidence="3" type="ORF">QBC37DRAFT_447867</name>
</gene>
<organism evidence="3 4">
    <name type="scientific">Rhypophila decipiens</name>
    <dbReference type="NCBI Taxonomy" id="261697"/>
    <lineage>
        <taxon>Eukaryota</taxon>
        <taxon>Fungi</taxon>
        <taxon>Dikarya</taxon>
        <taxon>Ascomycota</taxon>
        <taxon>Pezizomycotina</taxon>
        <taxon>Sordariomycetes</taxon>
        <taxon>Sordariomycetidae</taxon>
        <taxon>Sordariales</taxon>
        <taxon>Naviculisporaceae</taxon>
        <taxon>Rhypophila</taxon>
    </lineage>
</organism>
<feature type="region of interest" description="Disordered" evidence="1">
    <location>
        <begin position="111"/>
        <end position="156"/>
    </location>
</feature>
<reference evidence="3" key="2">
    <citation type="submission" date="2023-05" db="EMBL/GenBank/DDBJ databases">
        <authorList>
            <consortium name="Lawrence Berkeley National Laboratory"/>
            <person name="Steindorff A."/>
            <person name="Hensen N."/>
            <person name="Bonometti L."/>
            <person name="Westerberg I."/>
            <person name="Brannstrom I.O."/>
            <person name="Guillou S."/>
            <person name="Cros-Aarteil S."/>
            <person name="Calhoun S."/>
            <person name="Haridas S."/>
            <person name="Kuo A."/>
            <person name="Mondo S."/>
            <person name="Pangilinan J."/>
            <person name="Riley R."/>
            <person name="Labutti K."/>
            <person name="Andreopoulos B."/>
            <person name="Lipzen A."/>
            <person name="Chen C."/>
            <person name="Yanf M."/>
            <person name="Daum C."/>
            <person name="Ng V."/>
            <person name="Clum A."/>
            <person name="Ohm R."/>
            <person name="Martin F."/>
            <person name="Silar P."/>
            <person name="Natvig D."/>
            <person name="Lalanne C."/>
            <person name="Gautier V."/>
            <person name="Ament-Velasquez S.L."/>
            <person name="Kruys A."/>
            <person name="Hutchinson M.I."/>
            <person name="Powell A.J."/>
            <person name="Barry K."/>
            <person name="Miller A.N."/>
            <person name="Grigoriev I.V."/>
            <person name="Debuchy R."/>
            <person name="Gladieux P."/>
            <person name="Thoren M.H."/>
            <person name="Johannesson H."/>
        </authorList>
    </citation>
    <scope>NUCLEOTIDE SEQUENCE</scope>
    <source>
        <strain evidence="3">PSN293</strain>
    </source>
</reference>
<feature type="signal peptide" evidence="2">
    <location>
        <begin position="1"/>
        <end position="17"/>
    </location>
</feature>
<evidence type="ECO:0000256" key="2">
    <source>
        <dbReference type="SAM" id="SignalP"/>
    </source>
</evidence>
<proteinExistence type="predicted"/>
<feature type="chain" id="PRO_5042874674" evidence="2">
    <location>
        <begin position="18"/>
        <end position="197"/>
    </location>
</feature>
<sequence length="197" mass="19780">MKFPAVTALAVIASASAKIITETTDDGTLVKIFSIPENVAPPPSPMIRGRSGGGCNHDNCYRALVGRLPIASTFCPSFTAAVRTATTGLGPFQTFCANSPARVSSACSTSTSSTSSSSTSSSSSSSTSTPPTTTSTTTNSSTTTSSTSSSTSAAPTCGPPGSRCTIDDFTVACCLAPDGSVGCYFPTGDPYDGICFN</sequence>
<dbReference type="EMBL" id="MU858170">
    <property type="protein sequence ID" value="KAK4210630.1"/>
    <property type="molecule type" value="Genomic_DNA"/>
</dbReference>